<dbReference type="SUPFAM" id="SSF47413">
    <property type="entry name" value="lambda repressor-like DNA-binding domains"/>
    <property type="match status" value="1"/>
</dbReference>
<dbReference type="InterPro" id="IPR028082">
    <property type="entry name" value="Peripla_BP_I"/>
</dbReference>
<dbReference type="InterPro" id="IPR000843">
    <property type="entry name" value="HTH_LacI"/>
</dbReference>
<dbReference type="SUPFAM" id="SSF53822">
    <property type="entry name" value="Periplasmic binding protein-like I"/>
    <property type="match status" value="1"/>
</dbReference>
<keyword evidence="3" id="KW-0804">Transcription</keyword>
<keyword evidence="1" id="KW-0805">Transcription regulation</keyword>
<evidence type="ECO:0000259" key="5">
    <source>
        <dbReference type="PROSITE" id="PS50932"/>
    </source>
</evidence>
<evidence type="ECO:0000313" key="7">
    <source>
        <dbReference type="Proteomes" id="UP000306192"/>
    </source>
</evidence>
<dbReference type="PROSITE" id="PS00356">
    <property type="entry name" value="HTH_LACI_1"/>
    <property type="match status" value="1"/>
</dbReference>
<dbReference type="GO" id="GO:0000976">
    <property type="term" value="F:transcription cis-regulatory region binding"/>
    <property type="evidence" value="ECO:0007669"/>
    <property type="project" value="TreeGrafter"/>
</dbReference>
<dbReference type="PROSITE" id="PS50932">
    <property type="entry name" value="HTH_LACI_2"/>
    <property type="match status" value="1"/>
</dbReference>
<keyword evidence="2" id="KW-0238">DNA-binding</keyword>
<dbReference type="Proteomes" id="UP000306192">
    <property type="component" value="Unassembled WGS sequence"/>
</dbReference>
<accession>A0A4T2BT75</accession>
<dbReference type="Pfam" id="PF00356">
    <property type="entry name" value="LacI"/>
    <property type="match status" value="1"/>
</dbReference>
<dbReference type="GO" id="GO:0003700">
    <property type="term" value="F:DNA-binding transcription factor activity"/>
    <property type="evidence" value="ECO:0007669"/>
    <property type="project" value="TreeGrafter"/>
</dbReference>
<dbReference type="Gene3D" id="3.40.50.2300">
    <property type="match status" value="2"/>
</dbReference>
<keyword evidence="7" id="KW-1185">Reference proteome</keyword>
<feature type="region of interest" description="Disordered" evidence="4">
    <location>
        <begin position="315"/>
        <end position="347"/>
    </location>
</feature>
<dbReference type="Gene3D" id="1.10.260.40">
    <property type="entry name" value="lambda repressor-like DNA-binding domains"/>
    <property type="match status" value="1"/>
</dbReference>
<dbReference type="OrthoDB" id="9785139at2"/>
<dbReference type="CDD" id="cd01574">
    <property type="entry name" value="PBP1_LacI"/>
    <property type="match status" value="1"/>
</dbReference>
<reference evidence="6 7" key="1">
    <citation type="journal article" date="2019" name="Microorganisms">
        <title>Systematic Affiliation and Genome Analysis of Subtercola vilae DB165(T) with Particular Emphasis on Cold Adaptation of an Isolate from a High-Altitude Cold Volcano Lake.</title>
        <authorList>
            <person name="Villalobos A.S."/>
            <person name="Wiese J."/>
            <person name="Imhoff J.F."/>
            <person name="Dorador C."/>
            <person name="Keller A."/>
            <person name="Hentschel U."/>
        </authorList>
    </citation>
    <scope>NUCLEOTIDE SEQUENCE [LARGE SCALE GENOMIC DNA]</scope>
    <source>
        <strain evidence="6 7">DB165</strain>
    </source>
</reference>
<sequence length="347" mass="36327">MDHRPRERVPVLADVARVAGVSVPTVSRVLTGATPVSDKTRKRVDDAILELGYRPNEAARALVRGRQSMVGIIAGNTTRFGYAATIQGIEEAARAAGLLVAITVVNSATEADVKAAVDLMLGQPLAGVIVLDFDLQGERALSALPETLPIAVVTSTNDGRAARRVLFDDHKGGYEATKYLLSLGHETVHYVAVPSSGRPSGRLVGWREALLEAGRKVPEVVLADWSAQSGFEAGLILAGLSDVTAVLSGNDEIAFGVMKALQLNGLSVPDDVSVVGFDDHPHAVLWSPSLTTMAQDFVQLGASALHLLVAEREGADGPADASSPSPHLIVRDSTAPPRAGGAGRTIH</sequence>
<evidence type="ECO:0000313" key="6">
    <source>
        <dbReference type="EMBL" id="TIH34855.1"/>
    </source>
</evidence>
<gene>
    <name evidence="6" type="ORF">D4765_12200</name>
</gene>
<dbReference type="AlphaFoldDB" id="A0A4T2BT75"/>
<evidence type="ECO:0000256" key="3">
    <source>
        <dbReference type="ARBA" id="ARBA00023163"/>
    </source>
</evidence>
<dbReference type="SMART" id="SM00354">
    <property type="entry name" value="HTH_LACI"/>
    <property type="match status" value="1"/>
</dbReference>
<protein>
    <submittedName>
        <fullName evidence="6">LacI family transcriptional regulator</fullName>
    </submittedName>
</protein>
<evidence type="ECO:0000256" key="4">
    <source>
        <dbReference type="SAM" id="MobiDB-lite"/>
    </source>
</evidence>
<dbReference type="Pfam" id="PF13377">
    <property type="entry name" value="Peripla_BP_3"/>
    <property type="match status" value="1"/>
</dbReference>
<dbReference type="InterPro" id="IPR046335">
    <property type="entry name" value="LacI/GalR-like_sensor"/>
</dbReference>
<dbReference type="RefSeq" id="WP_136642569.1">
    <property type="nucleotide sequence ID" value="NZ_QYRT01000023.1"/>
</dbReference>
<proteinExistence type="predicted"/>
<feature type="domain" description="HTH lacI-type" evidence="5">
    <location>
        <begin position="10"/>
        <end position="64"/>
    </location>
</feature>
<name>A0A4T2BT75_9MICO</name>
<dbReference type="InterPro" id="IPR010982">
    <property type="entry name" value="Lambda_DNA-bd_dom_sf"/>
</dbReference>
<dbReference type="PANTHER" id="PTHR30146:SF153">
    <property type="entry name" value="LACTOSE OPERON REPRESSOR"/>
    <property type="match status" value="1"/>
</dbReference>
<dbReference type="PANTHER" id="PTHR30146">
    <property type="entry name" value="LACI-RELATED TRANSCRIPTIONAL REPRESSOR"/>
    <property type="match status" value="1"/>
</dbReference>
<dbReference type="CDD" id="cd01392">
    <property type="entry name" value="HTH_LacI"/>
    <property type="match status" value="1"/>
</dbReference>
<evidence type="ECO:0000256" key="1">
    <source>
        <dbReference type="ARBA" id="ARBA00023015"/>
    </source>
</evidence>
<organism evidence="6 7">
    <name type="scientific">Subtercola vilae</name>
    <dbReference type="NCBI Taxonomy" id="2056433"/>
    <lineage>
        <taxon>Bacteria</taxon>
        <taxon>Bacillati</taxon>
        <taxon>Actinomycetota</taxon>
        <taxon>Actinomycetes</taxon>
        <taxon>Micrococcales</taxon>
        <taxon>Microbacteriaceae</taxon>
        <taxon>Subtercola</taxon>
    </lineage>
</organism>
<dbReference type="EMBL" id="QYRT01000023">
    <property type="protein sequence ID" value="TIH34855.1"/>
    <property type="molecule type" value="Genomic_DNA"/>
</dbReference>
<evidence type="ECO:0000256" key="2">
    <source>
        <dbReference type="ARBA" id="ARBA00023125"/>
    </source>
</evidence>
<comment type="caution">
    <text evidence="6">The sequence shown here is derived from an EMBL/GenBank/DDBJ whole genome shotgun (WGS) entry which is preliminary data.</text>
</comment>